<dbReference type="Proteomes" id="UP000707356">
    <property type="component" value="Unassembled WGS sequence"/>
</dbReference>
<sequence>MPTAPFSKTSRRGWLQFGLCMTGILVISLGLRFWGLGRFNSLVFDEVYYAKFASAFLKREIVFTGHPPLSTYIVAFGIWLGDSWWNNLQPKNDLAGLMLSPLSYRWLNAFTGAFIPLLVGAIAYLLTYRRRYALIAALLIAADGLFLVESRYALNNIYLISLGLWGHIFLLLSLRASAGRRWLCLVLAGIGLGGAAAIKWNGLGFLLGAGSIWLLSWLVAFVQVIWPSLAAVHSSGQRIPQRSPLQNLTQLKLGHAVVAFGVVPALTYYASWLPYMQVDGTESSFWQLQGQTLDYHERVGGITAHPYCSRWYSWPLMIRPVAYFYQTVQAGAVPSPTDPALQPLSNAAAIYDVHAMGNPPLWWFSTLAVLLLSSLLLQPLWRVVTVMRHRPVSGSASPIYLWAVVYLLVNWAANFLPWVRVTRCLFIYHYMESLVFATLLLALLIDRWFEGNPRQRRTALLILGAILLGFIFWMPFYLGLPLSAEGLQIRRWLPSWI</sequence>
<feature type="domain" description="Protein O-mannosyl-transferase C-terminal four TM" evidence="12">
    <location>
        <begin position="283"/>
        <end position="496"/>
    </location>
</feature>
<comment type="caution">
    <text evidence="13">The sequence shown here is derived from an EMBL/GenBank/DDBJ whole genome shotgun (WGS) entry which is preliminary data.</text>
</comment>
<feature type="transmembrane region" description="Helical" evidence="10">
    <location>
        <begin position="14"/>
        <end position="34"/>
    </location>
</feature>
<evidence type="ECO:0000313" key="13">
    <source>
        <dbReference type="EMBL" id="MBW4468740.1"/>
    </source>
</evidence>
<dbReference type="PANTHER" id="PTHR10050:SF46">
    <property type="entry name" value="PROTEIN O-MANNOSYL-TRANSFERASE 2"/>
    <property type="match status" value="1"/>
</dbReference>
<dbReference type="InterPro" id="IPR003342">
    <property type="entry name" value="ArnT-like_N"/>
</dbReference>
<evidence type="ECO:0000256" key="6">
    <source>
        <dbReference type="ARBA" id="ARBA00022692"/>
    </source>
</evidence>
<evidence type="ECO:0000256" key="3">
    <source>
        <dbReference type="ARBA" id="ARBA00007222"/>
    </source>
</evidence>
<dbReference type="EC" id="2.4.1.-" evidence="10"/>
<comment type="pathway">
    <text evidence="2 10">Protein modification; protein glycosylation.</text>
</comment>
<evidence type="ECO:0000256" key="2">
    <source>
        <dbReference type="ARBA" id="ARBA00004922"/>
    </source>
</evidence>
<dbReference type="EMBL" id="JAHHHV010000092">
    <property type="protein sequence ID" value="MBW4468740.1"/>
    <property type="molecule type" value="Genomic_DNA"/>
</dbReference>
<accession>A0A951PGN0</accession>
<keyword evidence="4 10" id="KW-0328">Glycosyltransferase</keyword>
<dbReference type="Pfam" id="PF02366">
    <property type="entry name" value="PMT"/>
    <property type="match status" value="1"/>
</dbReference>
<name>A0A951PGN0_9CYAN</name>
<evidence type="ECO:0000313" key="14">
    <source>
        <dbReference type="Proteomes" id="UP000707356"/>
    </source>
</evidence>
<feature type="transmembrane region" description="Helical" evidence="10">
    <location>
        <begin position="361"/>
        <end position="378"/>
    </location>
</feature>
<dbReference type="InterPro" id="IPR032421">
    <property type="entry name" value="PMT_4TMC"/>
</dbReference>
<feature type="transmembrane region" description="Helical" evidence="10">
    <location>
        <begin position="132"/>
        <end position="148"/>
    </location>
</feature>
<feature type="transmembrane region" description="Helical" evidence="10">
    <location>
        <begin position="212"/>
        <end position="232"/>
    </location>
</feature>
<dbReference type="Pfam" id="PF16192">
    <property type="entry name" value="PMT_4TMC"/>
    <property type="match status" value="1"/>
</dbReference>
<evidence type="ECO:0000259" key="12">
    <source>
        <dbReference type="Pfam" id="PF16192"/>
    </source>
</evidence>
<reference evidence="13" key="1">
    <citation type="submission" date="2021-05" db="EMBL/GenBank/DDBJ databases">
        <authorList>
            <person name="Pietrasiak N."/>
            <person name="Ward R."/>
            <person name="Stajich J.E."/>
            <person name="Kurbessoian T."/>
        </authorList>
    </citation>
    <scope>NUCLEOTIDE SEQUENCE</scope>
    <source>
        <strain evidence="13">GSE-TBD4-15B</strain>
    </source>
</reference>
<keyword evidence="5 10" id="KW-0808">Transferase</keyword>
<evidence type="ECO:0000259" key="11">
    <source>
        <dbReference type="Pfam" id="PF02366"/>
    </source>
</evidence>
<organism evidence="13 14">
    <name type="scientific">Pegethrix bostrychoides GSE-TBD4-15B</name>
    <dbReference type="NCBI Taxonomy" id="2839662"/>
    <lineage>
        <taxon>Bacteria</taxon>
        <taxon>Bacillati</taxon>
        <taxon>Cyanobacteriota</taxon>
        <taxon>Cyanophyceae</taxon>
        <taxon>Oculatellales</taxon>
        <taxon>Oculatellaceae</taxon>
        <taxon>Pegethrix</taxon>
    </lineage>
</organism>
<evidence type="ECO:0000256" key="1">
    <source>
        <dbReference type="ARBA" id="ARBA00004127"/>
    </source>
</evidence>
<keyword evidence="7 10" id="KW-1133">Transmembrane helix</keyword>
<proteinExistence type="inferred from homology"/>
<dbReference type="InterPro" id="IPR027005">
    <property type="entry name" value="PMT-like"/>
</dbReference>
<comment type="similarity">
    <text evidence="3 10">Belongs to the glycosyltransferase 39 family.</text>
</comment>
<feature type="transmembrane region" description="Helical" evidence="10">
    <location>
        <begin position="253"/>
        <end position="271"/>
    </location>
</feature>
<dbReference type="PANTHER" id="PTHR10050">
    <property type="entry name" value="DOLICHYL-PHOSPHATE-MANNOSE--PROTEIN MANNOSYLTRANSFERASE"/>
    <property type="match status" value="1"/>
</dbReference>
<comment type="function">
    <text evidence="10">Protein O-mannosyltransferase that catalyzes the transfer of a single mannose residue from a polyprenol phospho-mannosyl lipidic donor to the hydroxyl group of selected serine and threonine residues in acceptor proteins.</text>
</comment>
<evidence type="ECO:0000256" key="9">
    <source>
        <dbReference type="ARBA" id="ARBA00093617"/>
    </source>
</evidence>
<evidence type="ECO:0000256" key="7">
    <source>
        <dbReference type="ARBA" id="ARBA00022989"/>
    </source>
</evidence>
<keyword evidence="6 10" id="KW-0812">Transmembrane</keyword>
<gene>
    <name evidence="13" type="ORF">KME07_25215</name>
</gene>
<feature type="transmembrane region" description="Helical" evidence="10">
    <location>
        <begin position="458"/>
        <end position="478"/>
    </location>
</feature>
<evidence type="ECO:0000256" key="4">
    <source>
        <dbReference type="ARBA" id="ARBA00022676"/>
    </source>
</evidence>
<feature type="domain" description="ArnT-like N-terminal" evidence="11">
    <location>
        <begin position="25"/>
        <end position="228"/>
    </location>
</feature>
<feature type="transmembrane region" description="Helical" evidence="10">
    <location>
        <begin position="154"/>
        <end position="174"/>
    </location>
</feature>
<protein>
    <recommendedName>
        <fullName evidence="9 10">Polyprenol-phosphate-mannose--protein mannosyltransferase</fullName>
        <ecNumber evidence="10">2.4.1.-</ecNumber>
    </recommendedName>
</protein>
<evidence type="ECO:0000256" key="10">
    <source>
        <dbReference type="RuleBase" id="RU367007"/>
    </source>
</evidence>
<feature type="transmembrane region" description="Helical" evidence="10">
    <location>
        <begin position="425"/>
        <end position="446"/>
    </location>
</feature>
<dbReference type="AlphaFoldDB" id="A0A951PGN0"/>
<comment type="subcellular location">
    <subcellularLocation>
        <location evidence="10">Cell membrane</location>
    </subcellularLocation>
    <subcellularLocation>
        <location evidence="1">Endomembrane system</location>
        <topology evidence="1">Multi-pass membrane protein</topology>
    </subcellularLocation>
</comment>
<feature type="transmembrane region" description="Helical" evidence="10">
    <location>
        <begin position="106"/>
        <end position="125"/>
    </location>
</feature>
<feature type="transmembrane region" description="Helical" evidence="10">
    <location>
        <begin position="399"/>
        <end position="419"/>
    </location>
</feature>
<dbReference type="GO" id="GO:0004169">
    <property type="term" value="F:dolichyl-phosphate-mannose-protein mannosyltransferase activity"/>
    <property type="evidence" value="ECO:0007669"/>
    <property type="project" value="UniProtKB-UniRule"/>
</dbReference>
<dbReference type="GO" id="GO:0005886">
    <property type="term" value="C:plasma membrane"/>
    <property type="evidence" value="ECO:0007669"/>
    <property type="project" value="UniProtKB-SubCell"/>
</dbReference>
<keyword evidence="8 10" id="KW-0472">Membrane</keyword>
<evidence type="ECO:0000256" key="8">
    <source>
        <dbReference type="ARBA" id="ARBA00023136"/>
    </source>
</evidence>
<evidence type="ECO:0000256" key="5">
    <source>
        <dbReference type="ARBA" id="ARBA00022679"/>
    </source>
</evidence>
<reference evidence="13" key="2">
    <citation type="journal article" date="2022" name="Microbiol. Resour. Announc.">
        <title>Metagenome Sequencing to Explore Phylogenomics of Terrestrial Cyanobacteria.</title>
        <authorList>
            <person name="Ward R.D."/>
            <person name="Stajich J.E."/>
            <person name="Johansen J.R."/>
            <person name="Huntemann M."/>
            <person name="Clum A."/>
            <person name="Foster B."/>
            <person name="Foster B."/>
            <person name="Roux S."/>
            <person name="Palaniappan K."/>
            <person name="Varghese N."/>
            <person name="Mukherjee S."/>
            <person name="Reddy T.B.K."/>
            <person name="Daum C."/>
            <person name="Copeland A."/>
            <person name="Chen I.A."/>
            <person name="Ivanova N.N."/>
            <person name="Kyrpides N.C."/>
            <person name="Shapiro N."/>
            <person name="Eloe-Fadrosh E.A."/>
            <person name="Pietrasiak N."/>
        </authorList>
    </citation>
    <scope>NUCLEOTIDE SEQUENCE</scope>
    <source>
        <strain evidence="13">GSE-TBD4-15B</strain>
    </source>
</reference>
<keyword evidence="10" id="KW-1003">Cell membrane</keyword>
<dbReference type="GO" id="GO:0012505">
    <property type="term" value="C:endomembrane system"/>
    <property type="evidence" value="ECO:0007669"/>
    <property type="project" value="UniProtKB-SubCell"/>
</dbReference>
<feature type="transmembrane region" description="Helical" evidence="10">
    <location>
        <begin position="181"/>
        <end position="200"/>
    </location>
</feature>